<evidence type="ECO:0000259" key="12">
    <source>
        <dbReference type="Pfam" id="PF05193"/>
    </source>
</evidence>
<comment type="similarity">
    <text evidence="2 8">Belongs to the peptidase M16 family.</text>
</comment>
<dbReference type="InterPro" id="IPR011765">
    <property type="entry name" value="Pept_M16_N"/>
</dbReference>
<evidence type="ECO:0000256" key="7">
    <source>
        <dbReference type="ARBA" id="ARBA00023049"/>
    </source>
</evidence>
<protein>
    <submittedName>
        <fullName evidence="13">Insulinase family protein</fullName>
    </submittedName>
</protein>
<sequence length="948" mass="103732">MSHKKMKYSTAWCLLAAVSLVANFALPAYADAPSMPWAQTQSDLKADPQVHFGTLANGMRFAIMRNVTPPGQAAIRFRIGSGSLDENDNQQGLAHFLEHMAFNGSTHVAEGEMIRILQRKGLAFGPDTNANTSYDETVYTLDLPEVDADTVSTGLMLMRETASELTLDAGAFDRERGVILSEERMRDTPQYRAALGIMNSLLAGQRATIREPIGKADIISNAPVDLVRDYYRANYRPDRATLMVVGDIDPAAIETEIRQRFGDWKSVAPAPARPDLGTLQTKGKSAEVIVVPGGMTSIQIAWTRPYDAAPDSFAKRRSELVEDLGLMVLQRRVSTIASKVDAPFISAGIGSRDLLDSAHVVLIAANAEPDKWQAALNAIDQEQRRIQEFGAAQAEIDREIRDYRSALQALAAGAATRTTTDIASILASNVDENQVFTSPGEDLSLFETMTSGLTAAEVNQALQQAFSGNGPQVVLQTAQSPQGGAEEVRQIYDASNAIAVSAPSNVADVAWPYTHFGEPGAVVQRRTVDDLGLTMVRFSNGVRLTVKPTKLRANEVLVREDIGRGRLELPNDRDAPIWSSPAVVLSGVKAMGYEDMQKALTASVFSIDFSVGDSSFKFDGHTRTEDLETQLQVMTAYTSDPAYRPEAFKRVQQAYLSGLDQYEATPGGIVSRDFAGLVHSGDPRWIFPDQARLSAAKPEDFEALFRPVLSNGPIDITIVGDVTVDDAIRLTAETFGALPPRPEPASSGERNGVHFPETTKKPVLQTHNGRPDNAAAAVGAPVGDLLSDLPRSFTANIAVQIFQNRLIDQFRIAEGASYAVQGNVALSKGVPDYGYAYFYVETDPAKVARFYALVDEIANNLRSQDVSPDELARAREPIIETAKHRQQGNEYWIEYLHHAETDPRRLDLIRDNLSGYEKVTAGDIREFAATYFTPEKFWRFEVLPATIR</sequence>
<accession>A0A432PLV3</accession>
<evidence type="ECO:0000256" key="2">
    <source>
        <dbReference type="ARBA" id="ARBA00007261"/>
    </source>
</evidence>
<evidence type="ECO:0000256" key="10">
    <source>
        <dbReference type="SAM" id="SignalP"/>
    </source>
</evidence>
<dbReference type="GO" id="GO:0046872">
    <property type="term" value="F:metal ion binding"/>
    <property type="evidence" value="ECO:0007669"/>
    <property type="project" value="UniProtKB-KW"/>
</dbReference>
<feature type="chain" id="PRO_5019363118" evidence="10">
    <location>
        <begin position="31"/>
        <end position="948"/>
    </location>
</feature>
<evidence type="ECO:0000259" key="11">
    <source>
        <dbReference type="Pfam" id="PF00675"/>
    </source>
</evidence>
<name>A0A432PLV3_9HYPH</name>
<dbReference type="InterPro" id="IPR001431">
    <property type="entry name" value="Pept_M16_Zn_BS"/>
</dbReference>
<dbReference type="PROSITE" id="PS00143">
    <property type="entry name" value="INSULINASE"/>
    <property type="match status" value="1"/>
</dbReference>
<evidence type="ECO:0000256" key="5">
    <source>
        <dbReference type="ARBA" id="ARBA00022801"/>
    </source>
</evidence>
<dbReference type="PANTHER" id="PTHR43690">
    <property type="entry name" value="NARDILYSIN"/>
    <property type="match status" value="1"/>
</dbReference>
<reference evidence="14" key="1">
    <citation type="submission" date="2018-11" db="EMBL/GenBank/DDBJ databases">
        <title>Rhizobium chutanense sp. nov., isolated from root nodules of Phaseolus vulgaris in China.</title>
        <authorList>
            <person name="Huo Y."/>
        </authorList>
    </citation>
    <scope>NUCLEOTIDE SEQUENCE [LARGE SCALE GENOMIC DNA]</scope>
    <source>
        <strain evidence="14">CCBAU 65647</strain>
    </source>
</reference>
<dbReference type="PANTHER" id="PTHR43690:SF17">
    <property type="entry name" value="PROTEIN YHJJ"/>
    <property type="match status" value="1"/>
</dbReference>
<dbReference type="Pfam" id="PF05193">
    <property type="entry name" value="Peptidase_M16_C"/>
    <property type="match status" value="2"/>
</dbReference>
<evidence type="ECO:0000256" key="3">
    <source>
        <dbReference type="ARBA" id="ARBA00022670"/>
    </source>
</evidence>
<feature type="domain" description="Peptidase M16 N-terminal" evidence="11">
    <location>
        <begin position="69"/>
        <end position="183"/>
    </location>
</feature>
<feature type="domain" description="Peptidase M16 C-terminal" evidence="12">
    <location>
        <begin position="700"/>
        <end position="876"/>
    </location>
</feature>
<dbReference type="InterPro" id="IPR011249">
    <property type="entry name" value="Metalloenz_LuxS/M16"/>
</dbReference>
<dbReference type="InterPro" id="IPR050626">
    <property type="entry name" value="Peptidase_M16"/>
</dbReference>
<evidence type="ECO:0000256" key="4">
    <source>
        <dbReference type="ARBA" id="ARBA00022723"/>
    </source>
</evidence>
<dbReference type="Pfam" id="PF00675">
    <property type="entry name" value="Peptidase_M16"/>
    <property type="match status" value="1"/>
</dbReference>
<evidence type="ECO:0000256" key="8">
    <source>
        <dbReference type="RuleBase" id="RU004447"/>
    </source>
</evidence>
<dbReference type="AlphaFoldDB" id="A0A432PLV3"/>
<comment type="cofactor">
    <cofactor evidence="1">
        <name>Zn(2+)</name>
        <dbReference type="ChEBI" id="CHEBI:29105"/>
    </cofactor>
</comment>
<evidence type="ECO:0000256" key="9">
    <source>
        <dbReference type="SAM" id="MobiDB-lite"/>
    </source>
</evidence>
<dbReference type="Gene3D" id="3.30.830.10">
    <property type="entry name" value="Metalloenzyme, LuxS/M16 peptidase-like"/>
    <property type="match status" value="4"/>
</dbReference>
<evidence type="ECO:0000256" key="6">
    <source>
        <dbReference type="ARBA" id="ARBA00022833"/>
    </source>
</evidence>
<comment type="caution">
    <text evidence="13">The sequence shown here is derived from an EMBL/GenBank/DDBJ whole genome shotgun (WGS) entry which is preliminary data.</text>
</comment>
<keyword evidence="6" id="KW-0862">Zinc</keyword>
<evidence type="ECO:0000313" key="14">
    <source>
        <dbReference type="Proteomes" id="UP000278823"/>
    </source>
</evidence>
<dbReference type="EMBL" id="RJTH01000003">
    <property type="protein sequence ID" value="RUM25412.1"/>
    <property type="molecule type" value="Genomic_DNA"/>
</dbReference>
<dbReference type="RefSeq" id="WP_126921187.1">
    <property type="nucleotide sequence ID" value="NZ_ML133688.1"/>
</dbReference>
<keyword evidence="10" id="KW-0732">Signal</keyword>
<dbReference type="Proteomes" id="UP000278823">
    <property type="component" value="Unassembled WGS sequence"/>
</dbReference>
<proteinExistence type="inferred from homology"/>
<keyword evidence="4" id="KW-0479">Metal-binding</keyword>
<feature type="domain" description="Peptidase M16 C-terminal" evidence="12">
    <location>
        <begin position="225"/>
        <end position="401"/>
    </location>
</feature>
<dbReference type="OrthoDB" id="9811314at2"/>
<evidence type="ECO:0000313" key="13">
    <source>
        <dbReference type="EMBL" id="RUM25412.1"/>
    </source>
</evidence>
<dbReference type="GO" id="GO:0004222">
    <property type="term" value="F:metalloendopeptidase activity"/>
    <property type="evidence" value="ECO:0007669"/>
    <property type="project" value="InterPro"/>
</dbReference>
<gene>
    <name evidence="13" type="ORF">EFQ99_11675</name>
</gene>
<organism evidence="13 14">
    <name type="scientific">Rhizobium vallis</name>
    <dbReference type="NCBI Taxonomy" id="634290"/>
    <lineage>
        <taxon>Bacteria</taxon>
        <taxon>Pseudomonadati</taxon>
        <taxon>Pseudomonadota</taxon>
        <taxon>Alphaproteobacteria</taxon>
        <taxon>Hyphomicrobiales</taxon>
        <taxon>Rhizobiaceae</taxon>
        <taxon>Rhizobium/Agrobacterium group</taxon>
        <taxon>Rhizobium</taxon>
    </lineage>
</organism>
<keyword evidence="7" id="KW-0482">Metalloprotease</keyword>
<dbReference type="SUPFAM" id="SSF63411">
    <property type="entry name" value="LuxS/MPP-like metallohydrolase"/>
    <property type="match status" value="3"/>
</dbReference>
<keyword evidence="5" id="KW-0378">Hydrolase</keyword>
<evidence type="ECO:0000256" key="1">
    <source>
        <dbReference type="ARBA" id="ARBA00001947"/>
    </source>
</evidence>
<dbReference type="InterPro" id="IPR007863">
    <property type="entry name" value="Peptidase_M16_C"/>
</dbReference>
<feature type="region of interest" description="Disordered" evidence="9">
    <location>
        <begin position="736"/>
        <end position="772"/>
    </location>
</feature>
<feature type="signal peptide" evidence="10">
    <location>
        <begin position="1"/>
        <end position="30"/>
    </location>
</feature>
<dbReference type="GO" id="GO:0006508">
    <property type="term" value="P:proteolysis"/>
    <property type="evidence" value="ECO:0007669"/>
    <property type="project" value="UniProtKB-KW"/>
</dbReference>
<keyword evidence="3" id="KW-0645">Protease</keyword>
<keyword evidence="14" id="KW-1185">Reference proteome</keyword>